<sequence>MINKNRANLIEGGFTYNKDEATTLAASQQECATLEAIIANLTCKSEELAANYQSVLEKLDRLMALQATGAARAAFASTGKDSLMASKHAPKALTVDSNSNICIRCANCSTTTNNSTITITNSTITITNSNQNNRNKSNNSNKNNTNKKSNPQNKTGSNEVAGQMSYATQAKKGIDAKQAKQKVQVRRVQGQQLLQKPTDPSEYEFVYLPAKRYVKYQEMRKIFSSFKIPTSCILDIQFLGRGMVALLINGEFHEELIALLGKAKVVPLGNFDLTTADVIADPKLKEEAIEIRARKAQDLFDARLVKASLSMSTYLGHSVIHHFSSEKAVSPPKRQSPQHMNRLKIGLFNANGLQPKLVNVIDACETNDIDIFFVTETFLPKSAPALQCPWTQIHNFAIPTTSPKPIDGISLLIRPDFPHHVHPLLIINPHGVSCRIDPYTIHCIYLSPRLTSSECQEWLALLPVDDFIVCSDFNTRLHHTTGDTRGEPRSEIMAKWVRSKDLTLQNSELAFGLPTYKRVHTSGRVFKSIIDFFLLREEQFHDMQMKIHDELALDSDHHLSHAEYVAANQDLRTAVWVARRQIWYDFCDKIQKAPSEMVSALKRIKIWRRSPISLAFPEGPLTAANNMIDYLENVFGGSMEIQTEQAVTPMEREVPWDVDQILQKAQNTCLRTCIRRPNATKGVVYITALAALPSLFTRSHALQAKFLRRAKTLPSDSLIKALTTQLDLSKEKTTWGELRRSILWKKAQFLKEHQPRLKDPLKEAYVLLCQKEINMQLASVNRLVIIARGFSERRHLIKWRIAWLPPTPSVECQCGAIKGNQNHMLICPATITLVQKLWSLMDPAPPPEVHLIDYALNCLPRSFISPCMWCDWWPCLLALLRTVDQTTSSYKLPEEKAHGQILIDLAAKFRATKPTRPHRIPPPTQEPVPGDPFPHLLSEISTVPHQPPPYVSAQNCA</sequence>
<feature type="region of interest" description="Disordered" evidence="1">
    <location>
        <begin position="127"/>
        <end position="158"/>
    </location>
</feature>
<gene>
    <name evidence="2" type="ORF">PHYBLDRAFT_171006</name>
</gene>
<feature type="compositionally biased region" description="Low complexity" evidence="1">
    <location>
        <begin position="127"/>
        <end position="155"/>
    </location>
</feature>
<proteinExistence type="predicted"/>
<dbReference type="STRING" id="763407.A0A163DFQ8"/>
<dbReference type="EMBL" id="KV440987">
    <property type="protein sequence ID" value="OAD70930.1"/>
    <property type="molecule type" value="Genomic_DNA"/>
</dbReference>
<organism evidence="2 3">
    <name type="scientific">Phycomyces blakesleeanus (strain ATCC 8743b / DSM 1359 / FGSC 10004 / NBRC 33097 / NRRL 1555)</name>
    <dbReference type="NCBI Taxonomy" id="763407"/>
    <lineage>
        <taxon>Eukaryota</taxon>
        <taxon>Fungi</taxon>
        <taxon>Fungi incertae sedis</taxon>
        <taxon>Mucoromycota</taxon>
        <taxon>Mucoromycotina</taxon>
        <taxon>Mucoromycetes</taxon>
        <taxon>Mucorales</taxon>
        <taxon>Phycomycetaceae</taxon>
        <taxon>Phycomyces</taxon>
    </lineage>
</organism>
<dbReference type="GeneID" id="28997376"/>
<dbReference type="Gene3D" id="3.60.10.10">
    <property type="entry name" value="Endonuclease/exonuclease/phosphatase"/>
    <property type="match status" value="1"/>
</dbReference>
<name>A0A163DFQ8_PHYB8</name>
<dbReference type="RefSeq" id="XP_018288970.1">
    <property type="nucleotide sequence ID" value="XM_018436470.1"/>
</dbReference>
<dbReference type="SUPFAM" id="SSF56219">
    <property type="entry name" value="DNase I-like"/>
    <property type="match status" value="1"/>
</dbReference>
<evidence type="ECO:0000256" key="1">
    <source>
        <dbReference type="SAM" id="MobiDB-lite"/>
    </source>
</evidence>
<evidence type="ECO:0000313" key="2">
    <source>
        <dbReference type="EMBL" id="OAD70930.1"/>
    </source>
</evidence>
<evidence type="ECO:0008006" key="4">
    <source>
        <dbReference type="Google" id="ProtNLM"/>
    </source>
</evidence>
<evidence type="ECO:0000313" key="3">
    <source>
        <dbReference type="Proteomes" id="UP000077315"/>
    </source>
</evidence>
<dbReference type="OrthoDB" id="415068at2759"/>
<keyword evidence="3" id="KW-1185">Reference proteome</keyword>
<dbReference type="AlphaFoldDB" id="A0A163DFQ8"/>
<dbReference type="InterPro" id="IPR036691">
    <property type="entry name" value="Endo/exonu/phosph_ase_sf"/>
</dbReference>
<protein>
    <recommendedName>
        <fullName evidence="4">Endonuclease/exonuclease/phosphatase domain-containing protein</fullName>
    </recommendedName>
</protein>
<reference evidence="3" key="1">
    <citation type="submission" date="2015-06" db="EMBL/GenBank/DDBJ databases">
        <title>Expansion of signal transduction pathways in fungi by whole-genome duplication.</title>
        <authorList>
            <consortium name="DOE Joint Genome Institute"/>
            <person name="Corrochano L.M."/>
            <person name="Kuo A."/>
            <person name="Marcet-Houben M."/>
            <person name="Polaino S."/>
            <person name="Salamov A."/>
            <person name="Villalobos J.M."/>
            <person name="Alvarez M.I."/>
            <person name="Avalos J."/>
            <person name="Benito E.P."/>
            <person name="Benoit I."/>
            <person name="Burger G."/>
            <person name="Camino L.P."/>
            <person name="Canovas D."/>
            <person name="Cerda-Olmedo E."/>
            <person name="Cheng J.-F."/>
            <person name="Dominguez A."/>
            <person name="Elias M."/>
            <person name="Eslava A.P."/>
            <person name="Glaser F."/>
            <person name="Grimwood J."/>
            <person name="Gutierrez G."/>
            <person name="Heitman J."/>
            <person name="Henrissat B."/>
            <person name="Iturriaga E.A."/>
            <person name="Lang B.F."/>
            <person name="Lavin J.L."/>
            <person name="Lee S."/>
            <person name="Li W."/>
            <person name="Lindquist E."/>
            <person name="Lopez-Garcia S."/>
            <person name="Luque E.M."/>
            <person name="Marcos A.T."/>
            <person name="Martin J."/>
            <person name="McCluskey K."/>
            <person name="Medina H.R."/>
            <person name="Miralles-Duran A."/>
            <person name="Miyazaki A."/>
            <person name="Munoz-Torres E."/>
            <person name="Oguiza J.A."/>
            <person name="Ohm R."/>
            <person name="Olmedo M."/>
            <person name="Orejas M."/>
            <person name="Ortiz-Castellanos L."/>
            <person name="Pisabarro A.G."/>
            <person name="Rodriguez-Romero J."/>
            <person name="Ruiz-Herrera J."/>
            <person name="Ruiz-Vazquez R."/>
            <person name="Sanz C."/>
            <person name="Schackwitz W."/>
            <person name="Schmutz J."/>
            <person name="Shahriari M."/>
            <person name="Shelest E."/>
            <person name="Silva-Franco F."/>
            <person name="Soanes D."/>
            <person name="Syed K."/>
            <person name="Tagua V.G."/>
            <person name="Talbot N.J."/>
            <person name="Thon M."/>
            <person name="De vries R.P."/>
            <person name="Wiebenga A."/>
            <person name="Yadav J.S."/>
            <person name="Braun E.L."/>
            <person name="Baker S."/>
            <person name="Garre V."/>
            <person name="Horwitz B."/>
            <person name="Torres-Martinez S."/>
            <person name="Idnurm A."/>
            <person name="Herrera-Estrella A."/>
            <person name="Gabaldon T."/>
            <person name="Grigoriev I.V."/>
        </authorList>
    </citation>
    <scope>NUCLEOTIDE SEQUENCE [LARGE SCALE GENOMIC DNA]</scope>
    <source>
        <strain evidence="3">NRRL 1555(-)</strain>
    </source>
</reference>
<accession>A0A163DFQ8</accession>
<dbReference type="Proteomes" id="UP000077315">
    <property type="component" value="Unassembled WGS sequence"/>
</dbReference>
<dbReference type="VEuPathDB" id="FungiDB:PHYBLDRAFT_171006"/>
<dbReference type="InParanoid" id="A0A163DFQ8"/>